<keyword evidence="3" id="KW-0830">Ubiquinone</keyword>
<dbReference type="OrthoDB" id="9797252at2"/>
<dbReference type="Proteomes" id="UP000002574">
    <property type="component" value="Chromosome"/>
</dbReference>
<evidence type="ECO:0000259" key="2">
    <source>
        <dbReference type="Pfam" id="PF13649"/>
    </source>
</evidence>
<reference evidence="3 4" key="1">
    <citation type="journal article" date="2010" name="J. Bacteriol.">
        <title>Complete genome sequence of the thermophilic, obligately chemolithoautotrophic hydrogen-oxidizing bacterium Hydrogenobacter thermophilus TK-6.</title>
        <authorList>
            <person name="Arai H."/>
            <person name="Kanbe H."/>
            <person name="Ishii M."/>
            <person name="Igarashi Y."/>
        </authorList>
    </citation>
    <scope>NUCLEOTIDE SEQUENCE [LARGE SCALE GENOMIC DNA]</scope>
    <source>
        <strain evidence="4">DSM 6534 / IAM 12695 / TK-6 [Tokyo]</strain>
    </source>
</reference>
<keyword evidence="3" id="KW-0489">Methyltransferase</keyword>
<dbReference type="InterPro" id="IPR041698">
    <property type="entry name" value="Methyltransf_25"/>
</dbReference>
<protein>
    <submittedName>
        <fullName evidence="3">Methylase involved in ubiquinone/menaquinone biosynthesis-like</fullName>
    </submittedName>
</protein>
<dbReference type="eggNOG" id="COG0500">
    <property type="taxonomic scope" value="Bacteria"/>
</dbReference>
<dbReference type="InterPro" id="IPR029063">
    <property type="entry name" value="SAM-dependent_MTases_sf"/>
</dbReference>
<keyword evidence="4" id="KW-1185">Reference proteome</keyword>
<dbReference type="AlphaFoldDB" id="D3DIZ4"/>
<feature type="domain" description="Methyltransferase" evidence="2">
    <location>
        <begin position="46"/>
        <end position="136"/>
    </location>
</feature>
<dbReference type="SUPFAM" id="SSF53335">
    <property type="entry name" value="S-adenosyl-L-methionine-dependent methyltransferases"/>
    <property type="match status" value="1"/>
</dbReference>
<accession>D3DIZ4</accession>
<dbReference type="GO" id="GO:0008168">
    <property type="term" value="F:methyltransferase activity"/>
    <property type="evidence" value="ECO:0007669"/>
    <property type="project" value="UniProtKB-KW"/>
</dbReference>
<evidence type="ECO:0000256" key="1">
    <source>
        <dbReference type="ARBA" id="ARBA00022679"/>
    </source>
</evidence>
<keyword evidence="1" id="KW-0808">Transferase</keyword>
<sequence length="219" mass="25638">MNQLEVFKSQEADRWFERNRESLKPKDDVIVWLLDTYGLLNEKSSVLEVGASNGYRLARLHEKYACRCVAVEPSQKAVEDGKKSFPFLEFYPTTAEEMDFSEEFDLIIVNSVFHWIDRKNLFKVVANIDKALKEGGALVIGDFQLPVLLKNPYHHVQEEVYTYKQPYKEMFLSSGLYLELASFCYNHDTKEFKEINLANLFCVSLLRKQELYLRQDKVL</sequence>
<organism evidence="3 4">
    <name type="scientific">Hydrogenobacter thermophilus (strain DSM 6534 / IAM 12695 / TK-6)</name>
    <dbReference type="NCBI Taxonomy" id="608538"/>
    <lineage>
        <taxon>Bacteria</taxon>
        <taxon>Pseudomonadati</taxon>
        <taxon>Aquificota</taxon>
        <taxon>Aquificia</taxon>
        <taxon>Aquificales</taxon>
        <taxon>Aquificaceae</taxon>
        <taxon>Hydrogenobacter</taxon>
    </lineage>
</organism>
<dbReference type="GO" id="GO:0032259">
    <property type="term" value="P:methylation"/>
    <property type="evidence" value="ECO:0007669"/>
    <property type="project" value="UniProtKB-KW"/>
</dbReference>
<dbReference type="RefSeq" id="WP_012963976.1">
    <property type="nucleotide sequence ID" value="NC_013799.1"/>
</dbReference>
<dbReference type="PANTHER" id="PTHR43861">
    <property type="entry name" value="TRANS-ACONITATE 2-METHYLTRANSFERASE-RELATED"/>
    <property type="match status" value="1"/>
</dbReference>
<name>D3DIZ4_HYDTT</name>
<dbReference type="KEGG" id="hte:Hydth_1336"/>
<dbReference type="STRING" id="608538.HTH_1345"/>
<dbReference type="Gene3D" id="3.40.50.150">
    <property type="entry name" value="Vaccinia Virus protein VP39"/>
    <property type="match status" value="1"/>
</dbReference>
<evidence type="ECO:0000313" key="4">
    <source>
        <dbReference type="Proteomes" id="UP000002574"/>
    </source>
</evidence>
<evidence type="ECO:0000313" key="3">
    <source>
        <dbReference type="EMBL" id="BAI69796.1"/>
    </source>
</evidence>
<proteinExistence type="predicted"/>
<dbReference type="EMBL" id="AP011112">
    <property type="protein sequence ID" value="BAI69796.1"/>
    <property type="molecule type" value="Genomic_DNA"/>
</dbReference>
<gene>
    <name evidence="3" type="ordered locus">HTH_1345</name>
</gene>
<dbReference type="KEGG" id="hth:HTH_1345"/>
<dbReference type="Pfam" id="PF13649">
    <property type="entry name" value="Methyltransf_25"/>
    <property type="match status" value="1"/>
</dbReference>
<dbReference type="CDD" id="cd02440">
    <property type="entry name" value="AdoMet_MTases"/>
    <property type="match status" value="1"/>
</dbReference>